<keyword evidence="3" id="KW-1185">Reference proteome</keyword>
<dbReference type="Pfam" id="PF14151">
    <property type="entry name" value="YfhD"/>
    <property type="match status" value="1"/>
</dbReference>
<accession>A0ABW4HNS3</accession>
<evidence type="ECO:0000313" key="3">
    <source>
        <dbReference type="Proteomes" id="UP001597221"/>
    </source>
</evidence>
<dbReference type="RefSeq" id="WP_251513832.1">
    <property type="nucleotide sequence ID" value="NZ_JAMBON010000012.1"/>
</dbReference>
<dbReference type="EMBL" id="JBHUDE010000011">
    <property type="protein sequence ID" value="MFD1606757.1"/>
    <property type="molecule type" value="Genomic_DNA"/>
</dbReference>
<dbReference type="InterPro" id="IPR025435">
    <property type="entry name" value="YfhD-like"/>
</dbReference>
<organism evidence="2 3">
    <name type="scientific">Oceanobacillus luteolus</name>
    <dbReference type="NCBI Taxonomy" id="1274358"/>
    <lineage>
        <taxon>Bacteria</taxon>
        <taxon>Bacillati</taxon>
        <taxon>Bacillota</taxon>
        <taxon>Bacilli</taxon>
        <taxon>Bacillales</taxon>
        <taxon>Bacillaceae</taxon>
        <taxon>Oceanobacillus</taxon>
    </lineage>
</organism>
<proteinExistence type="predicted"/>
<protein>
    <submittedName>
        <fullName evidence="2">YfhD family protein</fullName>
    </submittedName>
</protein>
<dbReference type="Proteomes" id="UP001597221">
    <property type="component" value="Unassembled WGS sequence"/>
</dbReference>
<name>A0ABW4HNS3_9BACI</name>
<evidence type="ECO:0000256" key="1">
    <source>
        <dbReference type="SAM" id="MobiDB-lite"/>
    </source>
</evidence>
<gene>
    <name evidence="2" type="ORF">ACFSBH_03645</name>
</gene>
<feature type="region of interest" description="Disordered" evidence="1">
    <location>
        <begin position="1"/>
        <end position="58"/>
    </location>
</feature>
<feature type="compositionally biased region" description="Basic and acidic residues" evidence="1">
    <location>
        <begin position="42"/>
        <end position="58"/>
    </location>
</feature>
<comment type="caution">
    <text evidence="2">The sequence shown here is derived from an EMBL/GenBank/DDBJ whole genome shotgun (WGS) entry which is preliminary data.</text>
</comment>
<sequence length="58" mass="6661">MGRDEHNKNKNSRFAQTPKQQLRESDGIDVEYSVELADTDDREAQARSKAAERRVKGK</sequence>
<evidence type="ECO:0000313" key="2">
    <source>
        <dbReference type="EMBL" id="MFD1606757.1"/>
    </source>
</evidence>
<reference evidence="3" key="1">
    <citation type="journal article" date="2019" name="Int. J. Syst. Evol. Microbiol.">
        <title>The Global Catalogue of Microorganisms (GCM) 10K type strain sequencing project: providing services to taxonomists for standard genome sequencing and annotation.</title>
        <authorList>
            <consortium name="The Broad Institute Genomics Platform"/>
            <consortium name="The Broad Institute Genome Sequencing Center for Infectious Disease"/>
            <person name="Wu L."/>
            <person name="Ma J."/>
        </authorList>
    </citation>
    <scope>NUCLEOTIDE SEQUENCE [LARGE SCALE GENOMIC DNA]</scope>
    <source>
        <strain evidence="3">CGMCC 1.12376</strain>
    </source>
</reference>